<dbReference type="GO" id="GO:0016630">
    <property type="term" value="F:protochlorophyllide reductase activity"/>
    <property type="evidence" value="ECO:0007669"/>
    <property type="project" value="UniProtKB-EC"/>
</dbReference>
<evidence type="ECO:0000313" key="5">
    <source>
        <dbReference type="Proteomes" id="UP001172673"/>
    </source>
</evidence>
<name>A0AA38XCH1_9EURO</name>
<evidence type="ECO:0000256" key="3">
    <source>
        <dbReference type="ARBA" id="ARBA00023002"/>
    </source>
</evidence>
<protein>
    <submittedName>
        <fullName evidence="4">Short-chain alcohol dehydrogenase</fullName>
        <ecNumber evidence="4">1.3.1.33</ecNumber>
    </submittedName>
</protein>
<dbReference type="Pfam" id="PF00106">
    <property type="entry name" value="adh_short"/>
    <property type="match status" value="1"/>
</dbReference>
<dbReference type="InterPro" id="IPR002347">
    <property type="entry name" value="SDR_fam"/>
</dbReference>
<dbReference type="PANTHER" id="PTHR24320">
    <property type="entry name" value="RETINOL DEHYDROGENASE"/>
    <property type="match status" value="1"/>
</dbReference>
<keyword evidence="5" id="KW-1185">Reference proteome</keyword>
<dbReference type="AlphaFoldDB" id="A0AA38XCH1"/>
<dbReference type="Proteomes" id="UP001172673">
    <property type="component" value="Unassembled WGS sequence"/>
</dbReference>
<dbReference type="PRINTS" id="PR00081">
    <property type="entry name" value="GDHRDH"/>
</dbReference>
<comment type="similarity">
    <text evidence="1">Belongs to the short-chain dehydrogenases/reductases (SDR) family.</text>
</comment>
<organism evidence="4 5">
    <name type="scientific">Cladophialophora chaetospira</name>
    <dbReference type="NCBI Taxonomy" id="386627"/>
    <lineage>
        <taxon>Eukaryota</taxon>
        <taxon>Fungi</taxon>
        <taxon>Dikarya</taxon>
        <taxon>Ascomycota</taxon>
        <taxon>Pezizomycotina</taxon>
        <taxon>Eurotiomycetes</taxon>
        <taxon>Chaetothyriomycetidae</taxon>
        <taxon>Chaetothyriales</taxon>
        <taxon>Herpotrichiellaceae</taxon>
        <taxon>Cladophialophora</taxon>
    </lineage>
</organism>
<evidence type="ECO:0000256" key="2">
    <source>
        <dbReference type="ARBA" id="ARBA00022857"/>
    </source>
</evidence>
<gene>
    <name evidence="4" type="primary">RDH1_2</name>
    <name evidence="4" type="ORF">H2200_005613</name>
</gene>
<proteinExistence type="inferred from homology"/>
<dbReference type="SUPFAM" id="SSF51735">
    <property type="entry name" value="NAD(P)-binding Rossmann-fold domains"/>
    <property type="match status" value="1"/>
</dbReference>
<dbReference type="Gene3D" id="3.40.50.720">
    <property type="entry name" value="NAD(P)-binding Rossmann-like Domain"/>
    <property type="match status" value="1"/>
</dbReference>
<dbReference type="InterPro" id="IPR036291">
    <property type="entry name" value="NAD(P)-bd_dom_sf"/>
</dbReference>
<comment type="caution">
    <text evidence="4">The sequence shown here is derived from an EMBL/GenBank/DDBJ whole genome shotgun (WGS) entry which is preliminary data.</text>
</comment>
<dbReference type="EC" id="1.3.1.33" evidence="4"/>
<reference evidence="4" key="1">
    <citation type="submission" date="2022-10" db="EMBL/GenBank/DDBJ databases">
        <title>Culturing micro-colonial fungi from biological soil crusts in the Mojave desert and describing Neophaeococcomyces mojavensis, and introducing the new genera and species Taxawa tesnikishii.</title>
        <authorList>
            <person name="Kurbessoian T."/>
            <person name="Stajich J.E."/>
        </authorList>
    </citation>
    <scope>NUCLEOTIDE SEQUENCE</scope>
    <source>
        <strain evidence="4">TK_41</strain>
    </source>
</reference>
<dbReference type="PANTHER" id="PTHR24320:SF236">
    <property type="entry name" value="SHORT-CHAIN DEHYDROGENASE-RELATED"/>
    <property type="match status" value="1"/>
</dbReference>
<sequence>MFYKLRAFWSQSFGIPTPPLTEKNLPDQTGKVFLVTGSNTGVGYQVASILYAHNAKVWVAARTESKALAAIEDIKKEHPKSQGKLEFLYLNLSDLTTIKASAEDFLSREDKLHWLNNNAGVMTPPPGSKGAQGSDLTYQTNILGPFLFTKLLLPILKRTAENEPKGSVRVSWAGSLAVDLQSPNGGAVWTKGKDGEETLDGEKDNRLAYGVSKAANYFFGTEFGKRFGDRDGVLHNSYNPGNLASELQRHVAAQYPTFAIWLLHKLLYPVIYGAYTEIYSGLAPELTLQKDQGGYIIPWGREGSVRPDLIDEAKKESGQASRLFEWCERVTKEFA</sequence>
<keyword evidence="3 4" id="KW-0560">Oxidoreductase</keyword>
<keyword evidence="2" id="KW-0521">NADP</keyword>
<evidence type="ECO:0000313" key="4">
    <source>
        <dbReference type="EMBL" id="KAJ9610836.1"/>
    </source>
</evidence>
<dbReference type="EMBL" id="JAPDRK010000007">
    <property type="protein sequence ID" value="KAJ9610836.1"/>
    <property type="molecule type" value="Genomic_DNA"/>
</dbReference>
<accession>A0AA38XCH1</accession>
<evidence type="ECO:0000256" key="1">
    <source>
        <dbReference type="ARBA" id="ARBA00006484"/>
    </source>
</evidence>